<dbReference type="RefSeq" id="WP_340418637.1">
    <property type="nucleotide sequence ID" value="NZ_JBBMGJ010000033.1"/>
</dbReference>
<dbReference type="EMBL" id="JBBMGJ010000033">
    <property type="protein sequence ID" value="MEK0146578.1"/>
    <property type="molecule type" value="Genomic_DNA"/>
</dbReference>
<sequence length="122" mass="12818">MTLKKSTLKRTPIIAALSATLLFSSAYVPSAHADGTNGINGMNCMNSFGCTNIPQEILDKQAPPNMEARKAWAQCYASMLLAGVPAAKGASILKKLTKAGGAASLAAFAGCDFDKMMQEDHH</sequence>
<gene>
    <name evidence="2" type="ORF">WMQ01_10980</name>
</gene>
<evidence type="ECO:0000313" key="3">
    <source>
        <dbReference type="Proteomes" id="UP001371299"/>
    </source>
</evidence>
<proteinExistence type="predicted"/>
<name>A0ABU8Y8F9_9CORY</name>
<evidence type="ECO:0000256" key="1">
    <source>
        <dbReference type="SAM" id="SignalP"/>
    </source>
</evidence>
<accession>A0ABU8Y8F9</accession>
<reference evidence="2 3" key="1">
    <citation type="submission" date="2024-01" db="EMBL/GenBank/DDBJ databases">
        <title>Description of two novel Corynebacterium species isolated from human nasal passages and skin.</title>
        <authorList>
            <person name="Popowitch E."/>
            <person name="Tran T.H."/>
            <person name="Escapa I.F."/>
            <person name="Bhatt E."/>
            <person name="Sozat A.K."/>
            <person name="Roberts A.Q."/>
            <person name="Segre J.A."/>
            <person name="Kong H."/>
            <person name="Conlan S."/>
            <person name="Lemon K.P."/>
            <person name="Kelly M.S."/>
        </authorList>
    </citation>
    <scope>NUCLEOTIDE SEQUENCE [LARGE SCALE GENOMIC DNA]</scope>
    <source>
        <strain evidence="2 3">KPL2619</strain>
    </source>
</reference>
<protein>
    <recommendedName>
        <fullName evidence="4">Secreted protein</fullName>
    </recommendedName>
</protein>
<feature type="signal peptide" evidence="1">
    <location>
        <begin position="1"/>
        <end position="33"/>
    </location>
</feature>
<evidence type="ECO:0008006" key="4">
    <source>
        <dbReference type="Google" id="ProtNLM"/>
    </source>
</evidence>
<feature type="chain" id="PRO_5045648979" description="Secreted protein" evidence="1">
    <location>
        <begin position="34"/>
        <end position="122"/>
    </location>
</feature>
<evidence type="ECO:0000313" key="2">
    <source>
        <dbReference type="EMBL" id="MEK0146578.1"/>
    </source>
</evidence>
<dbReference type="Proteomes" id="UP001371299">
    <property type="component" value="Unassembled WGS sequence"/>
</dbReference>
<keyword evidence="3" id="KW-1185">Reference proteome</keyword>
<keyword evidence="1" id="KW-0732">Signal</keyword>
<organism evidence="2 3">
    <name type="scientific">Corynebacterium yonathiae</name>
    <dbReference type="NCBI Taxonomy" id="2913504"/>
    <lineage>
        <taxon>Bacteria</taxon>
        <taxon>Bacillati</taxon>
        <taxon>Actinomycetota</taxon>
        <taxon>Actinomycetes</taxon>
        <taxon>Mycobacteriales</taxon>
        <taxon>Corynebacteriaceae</taxon>
        <taxon>Corynebacterium</taxon>
    </lineage>
</organism>
<comment type="caution">
    <text evidence="2">The sequence shown here is derived from an EMBL/GenBank/DDBJ whole genome shotgun (WGS) entry which is preliminary data.</text>
</comment>